<name>A0A941JS71_NIACI</name>
<dbReference type="EMBL" id="JAGTPX010000023">
    <property type="protein sequence ID" value="MBR8671592.1"/>
    <property type="molecule type" value="Genomic_DNA"/>
</dbReference>
<keyword evidence="1" id="KW-0812">Transmembrane</keyword>
<reference evidence="2" key="1">
    <citation type="submission" date="2021-04" db="EMBL/GenBank/DDBJ databases">
        <title>Genomic analysis of electroactive and textile dye degrading Bacillus circulans strain: DC10 isolated from constructed wetland-microbial fuel cells treating textile dye wastewaters.</title>
        <authorList>
            <person name="Patel D.U."/>
            <person name="Desai C.R."/>
        </authorList>
    </citation>
    <scope>NUCLEOTIDE SEQUENCE</scope>
    <source>
        <strain evidence="2">DC10</strain>
    </source>
</reference>
<sequence>MYSTFKEMLKVVIFILQFFAIYGFYLLPAYCIIFCLNVVSLLKKIKEEDYTTKNTIWLTVSFILIIMTIASLAALD</sequence>
<protein>
    <submittedName>
        <fullName evidence="2">Uncharacterized protein</fullName>
    </submittedName>
</protein>
<evidence type="ECO:0000313" key="2">
    <source>
        <dbReference type="EMBL" id="MBR8671592.1"/>
    </source>
</evidence>
<gene>
    <name evidence="2" type="ORF">KD144_18825</name>
</gene>
<evidence type="ECO:0000256" key="1">
    <source>
        <dbReference type="SAM" id="Phobius"/>
    </source>
</evidence>
<proteinExistence type="predicted"/>
<organism evidence="2">
    <name type="scientific">Niallia circulans</name>
    <name type="common">Bacillus circulans</name>
    <dbReference type="NCBI Taxonomy" id="1397"/>
    <lineage>
        <taxon>Bacteria</taxon>
        <taxon>Bacillati</taxon>
        <taxon>Bacillota</taxon>
        <taxon>Bacilli</taxon>
        <taxon>Bacillales</taxon>
        <taxon>Bacillaceae</taxon>
        <taxon>Niallia</taxon>
    </lineage>
</organism>
<accession>A0A941JS71</accession>
<keyword evidence="1" id="KW-0472">Membrane</keyword>
<feature type="transmembrane region" description="Helical" evidence="1">
    <location>
        <begin position="12"/>
        <end position="42"/>
    </location>
</feature>
<comment type="caution">
    <text evidence="2">The sequence shown here is derived from an EMBL/GenBank/DDBJ whole genome shotgun (WGS) entry which is preliminary data.</text>
</comment>
<dbReference type="AlphaFoldDB" id="A0A941JS71"/>
<feature type="transmembrane region" description="Helical" evidence="1">
    <location>
        <begin position="54"/>
        <end position="75"/>
    </location>
</feature>
<keyword evidence="1" id="KW-1133">Transmembrane helix</keyword>
<dbReference type="RefSeq" id="WP_212120779.1">
    <property type="nucleotide sequence ID" value="NZ_JAGTPX020000005.1"/>
</dbReference>